<dbReference type="GO" id="GO:0016491">
    <property type="term" value="F:oxidoreductase activity"/>
    <property type="evidence" value="ECO:0007669"/>
    <property type="project" value="UniProtKB-KW"/>
</dbReference>
<dbReference type="Pfam" id="PF13561">
    <property type="entry name" value="adh_short_C2"/>
    <property type="match status" value="1"/>
</dbReference>
<dbReference type="OrthoDB" id="1669814at2759"/>
<dbReference type="SUPFAM" id="SSF51735">
    <property type="entry name" value="NAD(P)-binding Rossmann-fold domains"/>
    <property type="match status" value="1"/>
</dbReference>
<reference evidence="4" key="1">
    <citation type="submission" date="2021-02" db="EMBL/GenBank/DDBJ databases">
        <authorList>
            <person name="Nowell W R."/>
        </authorList>
    </citation>
    <scope>NUCLEOTIDE SEQUENCE</scope>
</reference>
<accession>A0A815F1G2</accession>
<proteinExistence type="inferred from homology"/>
<dbReference type="Proteomes" id="UP000663832">
    <property type="component" value="Unassembled WGS sequence"/>
</dbReference>
<dbReference type="Proteomes" id="UP000663877">
    <property type="component" value="Unassembled WGS sequence"/>
</dbReference>
<dbReference type="InterPro" id="IPR036291">
    <property type="entry name" value="NAD(P)-bd_dom_sf"/>
</dbReference>
<keyword evidence="2" id="KW-0521">NADP</keyword>
<evidence type="ECO:0000256" key="2">
    <source>
        <dbReference type="ARBA" id="ARBA00022857"/>
    </source>
</evidence>
<evidence type="ECO:0000313" key="4">
    <source>
        <dbReference type="EMBL" id="CAF1317562.1"/>
    </source>
</evidence>
<dbReference type="InterPro" id="IPR002347">
    <property type="entry name" value="SDR_fam"/>
</dbReference>
<evidence type="ECO:0000313" key="6">
    <source>
        <dbReference type="Proteomes" id="UP000663832"/>
    </source>
</evidence>
<dbReference type="Gene3D" id="3.40.50.720">
    <property type="entry name" value="NAD(P)-binding Rossmann-like Domain"/>
    <property type="match status" value="2"/>
</dbReference>
<name>A0A815F1G2_9BILA</name>
<protein>
    <submittedName>
        <fullName evidence="4">Uncharacterized protein</fullName>
    </submittedName>
</protein>
<dbReference type="EMBL" id="CAJNOI010000614">
    <property type="protein sequence ID" value="CAF1317562.1"/>
    <property type="molecule type" value="Genomic_DNA"/>
</dbReference>
<dbReference type="Pfam" id="PF00106">
    <property type="entry name" value="adh_short"/>
    <property type="match status" value="1"/>
</dbReference>
<dbReference type="AlphaFoldDB" id="A0A815F1G2"/>
<gene>
    <name evidence="4" type="ORF">BJG266_LOCUS33162</name>
    <name evidence="5" type="ORF">QVE165_LOCUS50323</name>
</gene>
<keyword evidence="6" id="KW-1185">Reference proteome</keyword>
<evidence type="ECO:0000313" key="5">
    <source>
        <dbReference type="EMBL" id="CAF1583321.1"/>
    </source>
</evidence>
<keyword evidence="3" id="KW-0560">Oxidoreductase</keyword>
<sequence length="183" mass="19764">MGKLDNKIALITGGSEGIGLATAQRFIAEGAEHVFITGRRQQALEQAVKKIGKINITAVQSDASNMNDLDKLFDIIKKEKGRLDIIFANAGTCLVAPLGTITEKHFDDTFNVNSWSDDTPLLRSLGKDEEETKTLMAEWQAAAPLNRIGTPDEVAKVVVFLASNDSSFITGVELFVDGGLSQI</sequence>
<dbReference type="PRINTS" id="PR00081">
    <property type="entry name" value="GDHRDH"/>
</dbReference>
<organism evidence="4 7">
    <name type="scientific">Adineta steineri</name>
    <dbReference type="NCBI Taxonomy" id="433720"/>
    <lineage>
        <taxon>Eukaryota</taxon>
        <taxon>Metazoa</taxon>
        <taxon>Spiralia</taxon>
        <taxon>Gnathifera</taxon>
        <taxon>Rotifera</taxon>
        <taxon>Eurotatoria</taxon>
        <taxon>Bdelloidea</taxon>
        <taxon>Adinetida</taxon>
        <taxon>Adinetidae</taxon>
        <taxon>Adineta</taxon>
    </lineage>
</organism>
<dbReference type="CDD" id="cd05233">
    <property type="entry name" value="SDR_c"/>
    <property type="match status" value="1"/>
</dbReference>
<dbReference type="InterPro" id="IPR052178">
    <property type="entry name" value="Sec_Metab_Biosynth_SDR"/>
</dbReference>
<evidence type="ECO:0000313" key="7">
    <source>
        <dbReference type="Proteomes" id="UP000663877"/>
    </source>
</evidence>
<comment type="caution">
    <text evidence="4">The sequence shown here is derived from an EMBL/GenBank/DDBJ whole genome shotgun (WGS) entry which is preliminary data.</text>
</comment>
<evidence type="ECO:0000256" key="3">
    <source>
        <dbReference type="ARBA" id="ARBA00023002"/>
    </source>
</evidence>
<comment type="similarity">
    <text evidence="1">Belongs to the short-chain dehydrogenases/reductases (SDR) family.</text>
</comment>
<dbReference type="EMBL" id="CAJNOM010000979">
    <property type="protein sequence ID" value="CAF1583321.1"/>
    <property type="molecule type" value="Genomic_DNA"/>
</dbReference>
<dbReference type="PANTHER" id="PTHR43618:SF8">
    <property type="entry name" value="7ALPHA-HYDROXYSTEROID DEHYDROGENASE"/>
    <property type="match status" value="1"/>
</dbReference>
<evidence type="ECO:0000256" key="1">
    <source>
        <dbReference type="ARBA" id="ARBA00006484"/>
    </source>
</evidence>
<dbReference type="PANTHER" id="PTHR43618">
    <property type="entry name" value="7-ALPHA-HYDROXYSTEROID DEHYDROGENASE"/>
    <property type="match status" value="1"/>
</dbReference>